<dbReference type="InterPro" id="IPR047661">
    <property type="entry name" value="IstB"/>
</dbReference>
<dbReference type="SMART" id="SM00382">
    <property type="entry name" value="AAA"/>
    <property type="match status" value="1"/>
</dbReference>
<comment type="similarity">
    <text evidence="1">Belongs to the IS21/IS1162 putative ATP-binding protein family.</text>
</comment>
<dbReference type="EMBL" id="CAKKNT010000052">
    <property type="protein sequence ID" value="CAH0419515.1"/>
    <property type="molecule type" value="Genomic_DNA"/>
</dbReference>
<evidence type="ECO:0000259" key="4">
    <source>
        <dbReference type="SMART" id="SM00382"/>
    </source>
</evidence>
<comment type="caution">
    <text evidence="5">The sequence shown here is derived from an EMBL/GenBank/DDBJ whole genome shotgun (WGS) entry which is preliminary data.</text>
</comment>
<dbReference type="SUPFAM" id="SSF52540">
    <property type="entry name" value="P-loop containing nucleoside triphosphate hydrolases"/>
    <property type="match status" value="1"/>
</dbReference>
<dbReference type="NCBIfam" id="NF038214">
    <property type="entry name" value="IS21_help_AAA"/>
    <property type="match status" value="1"/>
</dbReference>
<evidence type="ECO:0000313" key="6">
    <source>
        <dbReference type="Proteomes" id="UP000789719"/>
    </source>
</evidence>
<reference evidence="5 6" key="1">
    <citation type="submission" date="2021-11" db="EMBL/GenBank/DDBJ databases">
        <authorList>
            <person name="Depoorter E."/>
        </authorList>
    </citation>
    <scope>NUCLEOTIDE SEQUENCE [LARGE SCALE GENOMIC DNA]</scope>
    <source>
        <strain evidence="5 6">LMG 24286</strain>
    </source>
</reference>
<dbReference type="CDD" id="cd00009">
    <property type="entry name" value="AAA"/>
    <property type="match status" value="1"/>
</dbReference>
<dbReference type="InterPro" id="IPR027417">
    <property type="entry name" value="P-loop_NTPase"/>
</dbReference>
<sequence>MNEIAELSNMMKKLRLVESSKIVNDLIIQAKQDNISYYQFIMNVFSYEDKARQQKALERRLKQATLPYYRTLEDYDISLQPNLNDRQFNELRDITWIEKHYNLILLGPTGVGKTFLSVGLAIEVIRAGYDAIFITMGELIHVLKTRDISKKSQIRLKRICDTQLMIIDDMMFLAMDKKEANLFFHFINDIYESTSIIITSNKAPNEWIEVFGDEIITGAILDRIISKAEIIQLSGDSYRLTHRESIFKN</sequence>
<keyword evidence="2" id="KW-0547">Nucleotide-binding</keyword>
<evidence type="ECO:0000256" key="2">
    <source>
        <dbReference type="ARBA" id="ARBA00022741"/>
    </source>
</evidence>
<evidence type="ECO:0000313" key="5">
    <source>
        <dbReference type="EMBL" id="CAH0419515.1"/>
    </source>
</evidence>
<gene>
    <name evidence="5" type="ORF">WGH24286_01980</name>
</gene>
<dbReference type="InterPro" id="IPR002611">
    <property type="entry name" value="IstB_ATP-bd"/>
</dbReference>
<protein>
    <submittedName>
        <fullName evidence="5">IS21 family transposase IS643</fullName>
    </submittedName>
</protein>
<dbReference type="Gene3D" id="3.40.50.300">
    <property type="entry name" value="P-loop containing nucleotide triphosphate hydrolases"/>
    <property type="match status" value="1"/>
</dbReference>
<evidence type="ECO:0000256" key="1">
    <source>
        <dbReference type="ARBA" id="ARBA00008059"/>
    </source>
</evidence>
<organism evidence="5 6">
    <name type="scientific">Periweissella ghanensis</name>
    <dbReference type="NCBI Taxonomy" id="467997"/>
    <lineage>
        <taxon>Bacteria</taxon>
        <taxon>Bacillati</taxon>
        <taxon>Bacillota</taxon>
        <taxon>Bacilli</taxon>
        <taxon>Lactobacillales</taxon>
        <taxon>Lactobacillaceae</taxon>
        <taxon>Periweissella</taxon>
    </lineage>
</organism>
<dbReference type="PRINTS" id="PR00300">
    <property type="entry name" value="CLPPROTEASEA"/>
</dbReference>
<dbReference type="PANTHER" id="PTHR30050">
    <property type="entry name" value="CHROMOSOMAL REPLICATION INITIATOR PROTEIN DNAA"/>
    <property type="match status" value="1"/>
</dbReference>
<keyword evidence="6" id="KW-1185">Reference proteome</keyword>
<evidence type="ECO:0000256" key="3">
    <source>
        <dbReference type="ARBA" id="ARBA00022840"/>
    </source>
</evidence>
<dbReference type="Proteomes" id="UP000789719">
    <property type="component" value="Unassembled WGS sequence"/>
</dbReference>
<dbReference type="RefSeq" id="WP_230099540.1">
    <property type="nucleotide sequence ID" value="NZ_CAKKNT010000052.1"/>
</dbReference>
<dbReference type="PIRSF" id="PIRSF003073">
    <property type="entry name" value="DNAC_TnpB_IstB"/>
    <property type="match status" value="1"/>
</dbReference>
<name>A0ABN8BRE7_9LACO</name>
<dbReference type="Pfam" id="PF01695">
    <property type="entry name" value="IstB_IS21"/>
    <property type="match status" value="1"/>
</dbReference>
<dbReference type="PANTHER" id="PTHR30050:SF4">
    <property type="entry name" value="ATP-BINDING PROTEIN RV3427C IN INSERTION SEQUENCE-RELATED"/>
    <property type="match status" value="1"/>
</dbReference>
<accession>A0ABN8BRE7</accession>
<dbReference type="InterPro" id="IPR028350">
    <property type="entry name" value="DNAC/IstB-like"/>
</dbReference>
<dbReference type="InterPro" id="IPR001270">
    <property type="entry name" value="ClpA/B"/>
</dbReference>
<feature type="domain" description="AAA+ ATPase" evidence="4">
    <location>
        <begin position="99"/>
        <end position="235"/>
    </location>
</feature>
<keyword evidence="3" id="KW-0067">ATP-binding</keyword>
<proteinExistence type="inferred from homology"/>
<dbReference type="InterPro" id="IPR003593">
    <property type="entry name" value="AAA+_ATPase"/>
</dbReference>